<reference evidence="2" key="1">
    <citation type="journal article" date="2015" name="Nature">
        <title>Complex archaea that bridge the gap between prokaryotes and eukaryotes.</title>
        <authorList>
            <person name="Spang A."/>
            <person name="Saw J.H."/>
            <person name="Jorgensen S.L."/>
            <person name="Zaremba-Niedzwiedzka K."/>
            <person name="Martijn J."/>
            <person name="Lind A.E."/>
            <person name="van Eijk R."/>
            <person name="Schleper C."/>
            <person name="Guy L."/>
            <person name="Ettema T.J."/>
        </authorList>
    </citation>
    <scope>NUCLEOTIDE SEQUENCE</scope>
</reference>
<gene>
    <name evidence="2" type="ORF">LCGC14_0978900</name>
</gene>
<keyword evidence="1" id="KW-1133">Transmembrane helix</keyword>
<comment type="caution">
    <text evidence="2">The sequence shown here is derived from an EMBL/GenBank/DDBJ whole genome shotgun (WGS) entry which is preliminary data.</text>
</comment>
<feature type="transmembrane region" description="Helical" evidence="1">
    <location>
        <begin position="6"/>
        <end position="29"/>
    </location>
</feature>
<sequence length="228" mass="26201">MADLLVIVFVAFVGIFALATTIGVGILVLKYLDHRRKTVNYVEKQYTDLVEYTKHNCPDSIYGYNLERATTKTSEGRNLGTIVGYARLSIDIKEKIKNRKKIVVKEKVMRHFVTYRPKEAQFNLLNPATWKPQYKIAIIATNELPYGLNGNVRWETESADWYKFYVYSTSDVKLSREVLSTKITDDVKLDFATKSWEEVGEIANAAADSDTSLLKRIKGESEFRPRNR</sequence>
<name>A0A0F9RFX5_9ZZZZ</name>
<accession>A0A0F9RFX5</accession>
<evidence type="ECO:0000256" key="1">
    <source>
        <dbReference type="SAM" id="Phobius"/>
    </source>
</evidence>
<proteinExistence type="predicted"/>
<dbReference type="EMBL" id="LAZR01003643">
    <property type="protein sequence ID" value="KKN16153.1"/>
    <property type="molecule type" value="Genomic_DNA"/>
</dbReference>
<keyword evidence="1" id="KW-0472">Membrane</keyword>
<protein>
    <submittedName>
        <fullName evidence="2">Uncharacterized protein</fullName>
    </submittedName>
</protein>
<keyword evidence="1" id="KW-0812">Transmembrane</keyword>
<organism evidence="2">
    <name type="scientific">marine sediment metagenome</name>
    <dbReference type="NCBI Taxonomy" id="412755"/>
    <lineage>
        <taxon>unclassified sequences</taxon>
        <taxon>metagenomes</taxon>
        <taxon>ecological metagenomes</taxon>
    </lineage>
</organism>
<dbReference type="AlphaFoldDB" id="A0A0F9RFX5"/>
<evidence type="ECO:0000313" key="2">
    <source>
        <dbReference type="EMBL" id="KKN16153.1"/>
    </source>
</evidence>